<evidence type="ECO:0000313" key="2">
    <source>
        <dbReference type="Proteomes" id="UP000799421"/>
    </source>
</evidence>
<gene>
    <name evidence="1" type="ORF">K470DRAFT_254527</name>
</gene>
<keyword evidence="2" id="KW-1185">Reference proteome</keyword>
<dbReference type="PANTHER" id="PTHR31793:SF39">
    <property type="entry name" value="THIOESTERASE_THIOL ESTER DEHYDRASE-ISOMERASE"/>
    <property type="match status" value="1"/>
</dbReference>
<protein>
    <recommendedName>
        <fullName evidence="3">Thioesterase/thiol ester dehydrase-isomerase</fullName>
    </recommendedName>
</protein>
<dbReference type="PANTHER" id="PTHR31793">
    <property type="entry name" value="4-HYDROXYBENZOYL-COA THIOESTERASE FAMILY MEMBER"/>
    <property type="match status" value="1"/>
</dbReference>
<organism evidence="1 2">
    <name type="scientific">Piedraia hortae CBS 480.64</name>
    <dbReference type="NCBI Taxonomy" id="1314780"/>
    <lineage>
        <taxon>Eukaryota</taxon>
        <taxon>Fungi</taxon>
        <taxon>Dikarya</taxon>
        <taxon>Ascomycota</taxon>
        <taxon>Pezizomycotina</taxon>
        <taxon>Dothideomycetes</taxon>
        <taxon>Dothideomycetidae</taxon>
        <taxon>Capnodiales</taxon>
        <taxon>Piedraiaceae</taxon>
        <taxon>Piedraia</taxon>
    </lineage>
</organism>
<sequence length="231" mass="26863">MNARWLTDVKTRIGKCITFGMSPVQIEQAGVLLHRVARDWRQLVAGREGFLVPFRQKVTWGDMDSMGHVNNVVYNKYAEAGRAVWIRKLGELDPGNAKAWRETLQPKGDGLILRSITTEYKFPMTWPDRVLVYHKLRNRPDTDTESFILDVLIVSERHQRAAARCIEDLVAYDYRTGAKRRLPLYMRRVFEQTWKMQESSRVEAERQIGELLDGVRQLEKSTWDRKGAVEA</sequence>
<proteinExistence type="predicted"/>
<dbReference type="EMBL" id="MU005958">
    <property type="protein sequence ID" value="KAF2864204.1"/>
    <property type="molecule type" value="Genomic_DNA"/>
</dbReference>
<accession>A0A6A7C9L1</accession>
<dbReference type="GO" id="GO:0047617">
    <property type="term" value="F:fatty acyl-CoA hydrolase activity"/>
    <property type="evidence" value="ECO:0007669"/>
    <property type="project" value="TreeGrafter"/>
</dbReference>
<dbReference type="InterPro" id="IPR029069">
    <property type="entry name" value="HotDog_dom_sf"/>
</dbReference>
<reference evidence="1" key="1">
    <citation type="journal article" date="2020" name="Stud. Mycol.">
        <title>101 Dothideomycetes genomes: a test case for predicting lifestyles and emergence of pathogens.</title>
        <authorList>
            <person name="Haridas S."/>
            <person name="Albert R."/>
            <person name="Binder M."/>
            <person name="Bloem J."/>
            <person name="Labutti K."/>
            <person name="Salamov A."/>
            <person name="Andreopoulos B."/>
            <person name="Baker S."/>
            <person name="Barry K."/>
            <person name="Bills G."/>
            <person name="Bluhm B."/>
            <person name="Cannon C."/>
            <person name="Castanera R."/>
            <person name="Culley D."/>
            <person name="Daum C."/>
            <person name="Ezra D."/>
            <person name="Gonzalez J."/>
            <person name="Henrissat B."/>
            <person name="Kuo A."/>
            <person name="Liang C."/>
            <person name="Lipzen A."/>
            <person name="Lutzoni F."/>
            <person name="Magnuson J."/>
            <person name="Mondo S."/>
            <person name="Nolan M."/>
            <person name="Ohm R."/>
            <person name="Pangilinan J."/>
            <person name="Park H.-J."/>
            <person name="Ramirez L."/>
            <person name="Alfaro M."/>
            <person name="Sun H."/>
            <person name="Tritt A."/>
            <person name="Yoshinaga Y."/>
            <person name="Zwiers L.-H."/>
            <person name="Turgeon B."/>
            <person name="Goodwin S."/>
            <person name="Spatafora J."/>
            <person name="Crous P."/>
            <person name="Grigoriev I."/>
        </authorList>
    </citation>
    <scope>NUCLEOTIDE SEQUENCE</scope>
    <source>
        <strain evidence="1">CBS 480.64</strain>
    </source>
</reference>
<name>A0A6A7C9L1_9PEZI</name>
<dbReference type="SUPFAM" id="SSF54637">
    <property type="entry name" value="Thioesterase/thiol ester dehydrase-isomerase"/>
    <property type="match status" value="1"/>
</dbReference>
<dbReference type="OrthoDB" id="5538558at2759"/>
<evidence type="ECO:0008006" key="3">
    <source>
        <dbReference type="Google" id="ProtNLM"/>
    </source>
</evidence>
<dbReference type="Gene3D" id="3.10.129.10">
    <property type="entry name" value="Hotdog Thioesterase"/>
    <property type="match status" value="1"/>
</dbReference>
<evidence type="ECO:0000313" key="1">
    <source>
        <dbReference type="EMBL" id="KAF2864204.1"/>
    </source>
</evidence>
<dbReference type="CDD" id="cd00586">
    <property type="entry name" value="4HBT"/>
    <property type="match status" value="1"/>
</dbReference>
<dbReference type="Proteomes" id="UP000799421">
    <property type="component" value="Unassembled WGS sequence"/>
</dbReference>
<dbReference type="Pfam" id="PF13279">
    <property type="entry name" value="4HBT_2"/>
    <property type="match status" value="1"/>
</dbReference>
<dbReference type="InterPro" id="IPR050563">
    <property type="entry name" value="4-hydroxybenzoyl-CoA_TE"/>
</dbReference>
<dbReference type="AlphaFoldDB" id="A0A6A7C9L1"/>